<evidence type="ECO:0000256" key="11">
    <source>
        <dbReference type="ARBA" id="ARBA00023137"/>
    </source>
</evidence>
<keyword evidence="7" id="KW-0418">Kinase</keyword>
<evidence type="ECO:0000256" key="16">
    <source>
        <dbReference type="RuleBase" id="RU000312"/>
    </source>
</evidence>
<reference evidence="19" key="4">
    <citation type="submission" date="2025-08" db="UniProtKB">
        <authorList>
            <consortium name="Ensembl"/>
        </authorList>
    </citation>
    <scope>IDENTIFICATION</scope>
</reference>
<evidence type="ECO:0000256" key="7">
    <source>
        <dbReference type="ARBA" id="ARBA00022777"/>
    </source>
</evidence>
<evidence type="ECO:0000256" key="15">
    <source>
        <dbReference type="PROSITE-ProRule" id="PRU10141"/>
    </source>
</evidence>
<comment type="catalytic activity">
    <reaction evidence="14 16">
        <text>L-tyrosyl-[protein] + ATP = O-phospho-L-tyrosyl-[protein] + ADP + H(+)</text>
        <dbReference type="Rhea" id="RHEA:10596"/>
        <dbReference type="Rhea" id="RHEA-COMP:10136"/>
        <dbReference type="Rhea" id="RHEA-COMP:20101"/>
        <dbReference type="ChEBI" id="CHEBI:15378"/>
        <dbReference type="ChEBI" id="CHEBI:30616"/>
        <dbReference type="ChEBI" id="CHEBI:46858"/>
        <dbReference type="ChEBI" id="CHEBI:61978"/>
        <dbReference type="ChEBI" id="CHEBI:456216"/>
        <dbReference type="EC" id="2.7.10.1"/>
    </reaction>
</comment>
<dbReference type="PROSITE" id="PS00107">
    <property type="entry name" value="PROTEIN_KINASE_ATP"/>
    <property type="match status" value="1"/>
</dbReference>
<keyword evidence="2 16" id="KW-0597">Phosphoprotein</keyword>
<evidence type="ECO:0000313" key="20">
    <source>
        <dbReference type="Proteomes" id="UP000314986"/>
    </source>
</evidence>
<dbReference type="GO" id="GO:0004714">
    <property type="term" value="F:transmembrane receptor protein tyrosine kinase activity"/>
    <property type="evidence" value="ECO:0007669"/>
    <property type="project" value="UniProtKB-EC"/>
</dbReference>
<evidence type="ECO:0000256" key="3">
    <source>
        <dbReference type="ARBA" id="ARBA00022679"/>
    </source>
</evidence>
<dbReference type="InterPro" id="IPR011009">
    <property type="entry name" value="Kinase-like_dom_sf"/>
</dbReference>
<evidence type="ECO:0000256" key="17">
    <source>
        <dbReference type="SAM" id="MobiDB-lite"/>
    </source>
</evidence>
<keyword evidence="3" id="KW-0808">Transferase</keyword>
<keyword evidence="13" id="KW-0325">Glycoprotein</keyword>
<dbReference type="PROSITE" id="PS00239">
    <property type="entry name" value="RECEPTOR_TYR_KIN_II"/>
    <property type="match status" value="1"/>
</dbReference>
<keyword evidence="4 16" id="KW-0812">Transmembrane</keyword>
<evidence type="ECO:0000256" key="9">
    <source>
        <dbReference type="ARBA" id="ARBA00022989"/>
    </source>
</evidence>
<keyword evidence="9" id="KW-1133">Transmembrane helix</keyword>
<evidence type="ECO:0000256" key="4">
    <source>
        <dbReference type="ARBA" id="ARBA00022692"/>
    </source>
</evidence>
<evidence type="ECO:0000256" key="10">
    <source>
        <dbReference type="ARBA" id="ARBA00023136"/>
    </source>
</evidence>
<dbReference type="InParanoid" id="A0A4W3K6T4"/>
<dbReference type="Gene3D" id="2.60.40.10">
    <property type="entry name" value="Immunoglobulins"/>
    <property type="match status" value="1"/>
</dbReference>
<evidence type="ECO:0000256" key="14">
    <source>
        <dbReference type="ARBA" id="ARBA00051243"/>
    </source>
</evidence>
<keyword evidence="10" id="KW-0472">Membrane</keyword>
<evidence type="ECO:0000256" key="2">
    <source>
        <dbReference type="ARBA" id="ARBA00022553"/>
    </source>
</evidence>
<dbReference type="SUPFAM" id="SSF56112">
    <property type="entry name" value="Protein kinase-like (PK-like)"/>
    <property type="match status" value="1"/>
</dbReference>
<dbReference type="GO" id="GO:0043235">
    <property type="term" value="C:receptor complex"/>
    <property type="evidence" value="ECO:0007669"/>
    <property type="project" value="TreeGrafter"/>
</dbReference>
<evidence type="ECO:0000256" key="1">
    <source>
        <dbReference type="ARBA" id="ARBA00004479"/>
    </source>
</evidence>
<dbReference type="GO" id="GO:0005524">
    <property type="term" value="F:ATP binding"/>
    <property type="evidence" value="ECO:0007669"/>
    <property type="project" value="UniProtKB-UniRule"/>
</dbReference>
<reference evidence="19" key="5">
    <citation type="submission" date="2025-09" db="UniProtKB">
        <authorList>
            <consortium name="Ensembl"/>
        </authorList>
    </citation>
    <scope>IDENTIFICATION</scope>
</reference>
<reference evidence="20" key="1">
    <citation type="journal article" date="2006" name="Science">
        <title>Ancient noncoding elements conserved in the human genome.</title>
        <authorList>
            <person name="Venkatesh B."/>
            <person name="Kirkness E.F."/>
            <person name="Loh Y.H."/>
            <person name="Halpern A.L."/>
            <person name="Lee A.P."/>
            <person name="Johnson J."/>
            <person name="Dandona N."/>
            <person name="Viswanathan L.D."/>
            <person name="Tay A."/>
            <person name="Venter J.C."/>
            <person name="Strausberg R.L."/>
            <person name="Brenner S."/>
        </authorList>
    </citation>
    <scope>NUCLEOTIDE SEQUENCE [LARGE SCALE GENOMIC DNA]</scope>
</reference>
<dbReference type="PRINTS" id="PR00109">
    <property type="entry name" value="TYRKINASE"/>
</dbReference>
<reference evidence="20" key="3">
    <citation type="journal article" date="2014" name="Nature">
        <title>Elephant shark genome provides unique insights into gnathostome evolution.</title>
        <authorList>
            <consortium name="International Elephant Shark Genome Sequencing Consortium"/>
            <person name="Venkatesh B."/>
            <person name="Lee A.P."/>
            <person name="Ravi V."/>
            <person name="Maurya A.K."/>
            <person name="Lian M.M."/>
            <person name="Swann J.B."/>
            <person name="Ohta Y."/>
            <person name="Flajnik M.F."/>
            <person name="Sutoh Y."/>
            <person name="Kasahara M."/>
            <person name="Hoon S."/>
            <person name="Gangu V."/>
            <person name="Roy S.W."/>
            <person name="Irimia M."/>
            <person name="Korzh V."/>
            <person name="Kondrychyn I."/>
            <person name="Lim Z.W."/>
            <person name="Tay B.H."/>
            <person name="Tohari S."/>
            <person name="Kong K.W."/>
            <person name="Ho S."/>
            <person name="Lorente-Galdos B."/>
            <person name="Quilez J."/>
            <person name="Marques-Bonet T."/>
            <person name="Raney B.J."/>
            <person name="Ingham P.W."/>
            <person name="Tay A."/>
            <person name="Hillier L.W."/>
            <person name="Minx P."/>
            <person name="Boehm T."/>
            <person name="Wilson R.K."/>
            <person name="Brenner S."/>
            <person name="Warren W.C."/>
        </authorList>
    </citation>
    <scope>NUCLEOTIDE SEQUENCE [LARGE SCALE GENOMIC DNA]</scope>
</reference>
<dbReference type="SMART" id="SM00219">
    <property type="entry name" value="TyrKc"/>
    <property type="match status" value="1"/>
</dbReference>
<feature type="binding site" evidence="15">
    <location>
        <position position="276"/>
    </location>
    <ligand>
        <name>ATP</name>
        <dbReference type="ChEBI" id="CHEBI:30616"/>
    </ligand>
</feature>
<dbReference type="Gene3D" id="3.30.200.20">
    <property type="entry name" value="Phosphorylase Kinase, domain 1"/>
    <property type="match status" value="1"/>
</dbReference>
<dbReference type="FunFam" id="1.10.510.10:FF:000341">
    <property type="entry name" value="Tyrosine-protein kinase receptor"/>
    <property type="match status" value="1"/>
</dbReference>
<dbReference type="InterPro" id="IPR013783">
    <property type="entry name" value="Ig-like_fold"/>
</dbReference>
<dbReference type="InterPro" id="IPR002011">
    <property type="entry name" value="Tyr_kinase_rcpt_2_CS"/>
</dbReference>
<comment type="similarity">
    <text evidence="16">Belongs to the protein kinase superfamily. Tyr protein kinase family. Insulin receptor subfamily.</text>
</comment>
<dbReference type="OMA" id="ISIHIHE"/>
<dbReference type="SUPFAM" id="SSF49265">
    <property type="entry name" value="Fibronectin type III"/>
    <property type="match status" value="1"/>
</dbReference>
<comment type="subcellular location">
    <subcellularLocation>
        <location evidence="1">Membrane</location>
        <topology evidence="1">Single-pass type I membrane protein</topology>
    </subcellularLocation>
</comment>
<dbReference type="Pfam" id="PF07714">
    <property type="entry name" value="PK_Tyr_Ser-Thr"/>
    <property type="match status" value="1"/>
</dbReference>
<dbReference type="Ensembl" id="ENSCMIT00000047806.1">
    <property type="protein sequence ID" value="ENSCMIP00000047138.1"/>
    <property type="gene ID" value="ENSCMIG00000019330.1"/>
</dbReference>
<name>A0A4W3K6T4_CALMI</name>
<dbReference type="GO" id="GO:0032006">
    <property type="term" value="P:regulation of TOR signaling"/>
    <property type="evidence" value="ECO:0007669"/>
    <property type="project" value="TreeGrafter"/>
</dbReference>
<keyword evidence="20" id="KW-1185">Reference proteome</keyword>
<proteinExistence type="inferred from homology"/>
<sequence>FRLSGTSSPSPSASLLPFPPSRPVSRPSALTMPSLTLLSLPSLPSTPSDPNHQSGKPGRPGTPNTFQDVISWAKAEDNGSNITHYILQARCKEISANLQVGEMNEWITLYQGPCNSTICTWRNHHFSGFYHMRVVAVNRIGTGQFSDISGEIVMKLYGEESYEMDFILSDTLYVAVFTTRAQYTKRSKQKGDITTLQVNYNPDLELALIRDMNASVIQTNICCLPTQLEHESLPLFPREKLTLLNFLGSGAFGEVFEGKAEEILGAGSGDVKVAVKTLRKGATDNEKSEFLKEAYLMSHFDHAHIIKLLGVCLQNEPQFLLLELMEGKDLLSYLRGARGSLMHHPLLHAGDLIDVCLDIAKGCSYLEKMHFVHRDLAARNCLVSTKEYNNSNRMVKIGDFGLARDIYKNDYYRKEGEGLLPVRWMAPESLIDGLFTNQSDVWSFGILMWEVMTLGQQPYPARTNLEVLHFVRTGGRLERPHSCPDDVHQLMLKCWAREPHKRPSFRHIQSCLEHLKSSPQGSLNALVYYNDSYSNSDISQGIVNQAFEGKNSLEMTALCPSTVQITRLSSA</sequence>
<evidence type="ECO:0000313" key="19">
    <source>
        <dbReference type="Ensembl" id="ENSCMIP00000047138.1"/>
    </source>
</evidence>
<accession>A0A4W3K6T4</accession>
<dbReference type="GeneTree" id="ENSGT00940000160831"/>
<evidence type="ECO:0000256" key="12">
    <source>
        <dbReference type="ARBA" id="ARBA00023170"/>
    </source>
</evidence>
<dbReference type="GO" id="GO:0007169">
    <property type="term" value="P:cell surface receptor protein tyrosine kinase signaling pathway"/>
    <property type="evidence" value="ECO:0007669"/>
    <property type="project" value="InterPro"/>
</dbReference>
<dbReference type="InterPro" id="IPR008266">
    <property type="entry name" value="Tyr_kinase_AS"/>
</dbReference>
<dbReference type="PANTHER" id="PTHR24416">
    <property type="entry name" value="TYROSINE-PROTEIN KINASE RECEPTOR"/>
    <property type="match status" value="1"/>
</dbReference>
<keyword evidence="6 15" id="KW-0547">Nucleotide-binding</keyword>
<dbReference type="CDD" id="cd00063">
    <property type="entry name" value="FN3"/>
    <property type="match status" value="1"/>
</dbReference>
<feature type="compositionally biased region" description="Low complexity" evidence="17">
    <location>
        <begin position="1"/>
        <end position="16"/>
    </location>
</feature>
<dbReference type="FunFam" id="3.30.200.20:FF:001252">
    <property type="entry name" value="Nerve growth factor receptor TRKA, putative"/>
    <property type="match status" value="1"/>
</dbReference>
<dbReference type="PANTHER" id="PTHR24416:SF527">
    <property type="entry name" value="PROTO-ONCOGENE TYROSINE-PROTEIN KINASE ROS"/>
    <property type="match status" value="1"/>
</dbReference>
<feature type="region of interest" description="Disordered" evidence="17">
    <location>
        <begin position="1"/>
        <end position="66"/>
    </location>
</feature>
<feature type="compositionally biased region" description="Low complexity" evidence="17">
    <location>
        <begin position="23"/>
        <end position="50"/>
    </location>
</feature>
<keyword evidence="12 16" id="KW-0675">Receptor</keyword>
<dbReference type="GO" id="GO:0005886">
    <property type="term" value="C:plasma membrane"/>
    <property type="evidence" value="ECO:0007669"/>
    <property type="project" value="TreeGrafter"/>
</dbReference>
<organism evidence="19 20">
    <name type="scientific">Callorhinchus milii</name>
    <name type="common">Ghost shark</name>
    <dbReference type="NCBI Taxonomy" id="7868"/>
    <lineage>
        <taxon>Eukaryota</taxon>
        <taxon>Metazoa</taxon>
        <taxon>Chordata</taxon>
        <taxon>Craniata</taxon>
        <taxon>Vertebrata</taxon>
        <taxon>Chondrichthyes</taxon>
        <taxon>Holocephali</taxon>
        <taxon>Chimaeriformes</taxon>
        <taxon>Callorhinchidae</taxon>
        <taxon>Callorhinchus</taxon>
    </lineage>
</organism>
<dbReference type="InterPro" id="IPR000719">
    <property type="entry name" value="Prot_kinase_dom"/>
</dbReference>
<dbReference type="Proteomes" id="UP000314986">
    <property type="component" value="Unassembled WGS sequence"/>
</dbReference>
<dbReference type="InterPro" id="IPR003961">
    <property type="entry name" value="FN3_dom"/>
</dbReference>
<dbReference type="PROSITE" id="PS50011">
    <property type="entry name" value="PROTEIN_KINASE_DOM"/>
    <property type="match status" value="1"/>
</dbReference>
<dbReference type="Gene3D" id="1.10.510.10">
    <property type="entry name" value="Transferase(Phosphotransferase) domain 1"/>
    <property type="match status" value="1"/>
</dbReference>
<evidence type="ECO:0000256" key="13">
    <source>
        <dbReference type="ARBA" id="ARBA00023180"/>
    </source>
</evidence>
<dbReference type="STRING" id="7868.ENSCMIP00000047138"/>
<dbReference type="InterPro" id="IPR020635">
    <property type="entry name" value="Tyr_kinase_cat_dom"/>
</dbReference>
<dbReference type="CDD" id="cd05044">
    <property type="entry name" value="PTKc_c-ros"/>
    <property type="match status" value="1"/>
</dbReference>
<evidence type="ECO:0000256" key="5">
    <source>
        <dbReference type="ARBA" id="ARBA00022737"/>
    </source>
</evidence>
<keyword evidence="5" id="KW-0677">Repeat</keyword>
<keyword evidence="11" id="KW-0829">Tyrosine-protein kinase</keyword>
<dbReference type="InterPro" id="IPR036116">
    <property type="entry name" value="FN3_sf"/>
</dbReference>
<evidence type="ECO:0000256" key="6">
    <source>
        <dbReference type="ARBA" id="ARBA00022741"/>
    </source>
</evidence>
<evidence type="ECO:0000259" key="18">
    <source>
        <dbReference type="PROSITE" id="PS50011"/>
    </source>
</evidence>
<protein>
    <recommendedName>
        <fullName evidence="16">Tyrosine-protein kinase receptor</fullName>
        <ecNumber evidence="16">2.7.10.1</ecNumber>
    </recommendedName>
</protein>
<reference evidence="20" key="2">
    <citation type="journal article" date="2007" name="PLoS Biol.">
        <title>Survey sequencing and comparative analysis of the elephant shark (Callorhinchus milii) genome.</title>
        <authorList>
            <person name="Venkatesh B."/>
            <person name="Kirkness E.F."/>
            <person name="Loh Y.H."/>
            <person name="Halpern A.L."/>
            <person name="Lee A.P."/>
            <person name="Johnson J."/>
            <person name="Dandona N."/>
            <person name="Viswanathan L.D."/>
            <person name="Tay A."/>
            <person name="Venter J.C."/>
            <person name="Strausberg R.L."/>
            <person name="Brenner S."/>
        </authorList>
    </citation>
    <scope>NUCLEOTIDE SEQUENCE [LARGE SCALE GENOMIC DNA]</scope>
</reference>
<feature type="domain" description="Protein kinase" evidence="18">
    <location>
        <begin position="241"/>
        <end position="515"/>
    </location>
</feature>
<keyword evidence="8 15" id="KW-0067">ATP-binding</keyword>
<dbReference type="EC" id="2.7.10.1" evidence="16"/>
<evidence type="ECO:0000256" key="8">
    <source>
        <dbReference type="ARBA" id="ARBA00022840"/>
    </source>
</evidence>
<dbReference type="InterPro" id="IPR017441">
    <property type="entry name" value="Protein_kinase_ATP_BS"/>
</dbReference>
<dbReference type="InterPro" id="IPR050122">
    <property type="entry name" value="RTK"/>
</dbReference>
<dbReference type="AlphaFoldDB" id="A0A4W3K6T4"/>
<dbReference type="PROSITE" id="PS00109">
    <property type="entry name" value="PROTEIN_KINASE_TYR"/>
    <property type="match status" value="1"/>
</dbReference>
<dbReference type="InterPro" id="IPR001245">
    <property type="entry name" value="Ser-Thr/Tyr_kinase_cat_dom"/>
</dbReference>